<proteinExistence type="predicted"/>
<sequence length="447" mass="48909">MMEASEKKGITIKKKTVDHWAFLEHIEAPMWADLILEAKSGGVDPGDDDWFNTSHPFHQMSARELKSKFSHTGEEILTAGVDLQGVNSPKLPSSVSRSRGKHYNTKKWEGINLNILLDKQKGGSRRGFQQGSGFEEKVKPKFKSEGYKPKGLLSGKSRLAFEHKGRGKTEFMTSSSKPVTSSSSDQKTGGSTTRSTITSDNTQKKHREVSSQPCDQKRSSSSTRVTHGKSCVTRKVSSIQPQKKCLEASSQLGDQKSRSSSIISVRRSYVSGKASDVEIDDDSMQSRGRKSSSGKSSVGSCSNPGYGVKFVPRQQRENITDEKGEITMNLQVKNRCKSGEISRTSAKFGDGKESNITFVKPAYHRTAKSLVPYLSTSSKALLQRPANKENICTVGAKEKLRTSKVNSLTSKGKEIAIRNVTVNQKCISRGVSQKGDTTGSSLTTVVL</sequence>
<feature type="compositionally biased region" description="Low complexity" evidence="1">
    <location>
        <begin position="174"/>
        <end position="199"/>
    </location>
</feature>
<feature type="compositionally biased region" description="Low complexity" evidence="1">
    <location>
        <begin position="293"/>
        <end position="302"/>
    </location>
</feature>
<feature type="compositionally biased region" description="Polar residues" evidence="1">
    <location>
        <begin position="210"/>
        <end position="225"/>
    </location>
</feature>
<comment type="caution">
    <text evidence="2">The sequence shown here is derived from an EMBL/GenBank/DDBJ whole genome shotgun (WGS) entry which is preliminary data.</text>
</comment>
<evidence type="ECO:0000256" key="1">
    <source>
        <dbReference type="SAM" id="MobiDB-lite"/>
    </source>
</evidence>
<feature type="region of interest" description="Disordered" evidence="1">
    <location>
        <begin position="121"/>
        <end position="151"/>
    </location>
</feature>
<dbReference type="EMBL" id="JBGMDY010000007">
    <property type="protein sequence ID" value="KAL2327997.1"/>
    <property type="molecule type" value="Genomic_DNA"/>
</dbReference>
<gene>
    <name evidence="2" type="ORF">Fmac_021424</name>
</gene>
<dbReference type="AlphaFoldDB" id="A0ABD1LWU7"/>
<evidence type="ECO:0000313" key="2">
    <source>
        <dbReference type="EMBL" id="KAL2327997.1"/>
    </source>
</evidence>
<evidence type="ECO:0000313" key="3">
    <source>
        <dbReference type="Proteomes" id="UP001603857"/>
    </source>
</evidence>
<protein>
    <submittedName>
        <fullName evidence="2">Uncharacterized protein</fullName>
    </submittedName>
</protein>
<dbReference type="Proteomes" id="UP001603857">
    <property type="component" value="Unassembled WGS sequence"/>
</dbReference>
<feature type="region of interest" description="Disordered" evidence="1">
    <location>
        <begin position="276"/>
        <end position="308"/>
    </location>
</feature>
<accession>A0ABD1LWU7</accession>
<name>A0ABD1LWU7_9FABA</name>
<organism evidence="2 3">
    <name type="scientific">Flemingia macrophylla</name>
    <dbReference type="NCBI Taxonomy" id="520843"/>
    <lineage>
        <taxon>Eukaryota</taxon>
        <taxon>Viridiplantae</taxon>
        <taxon>Streptophyta</taxon>
        <taxon>Embryophyta</taxon>
        <taxon>Tracheophyta</taxon>
        <taxon>Spermatophyta</taxon>
        <taxon>Magnoliopsida</taxon>
        <taxon>eudicotyledons</taxon>
        <taxon>Gunneridae</taxon>
        <taxon>Pentapetalae</taxon>
        <taxon>rosids</taxon>
        <taxon>fabids</taxon>
        <taxon>Fabales</taxon>
        <taxon>Fabaceae</taxon>
        <taxon>Papilionoideae</taxon>
        <taxon>50 kb inversion clade</taxon>
        <taxon>NPAAA clade</taxon>
        <taxon>indigoferoid/millettioid clade</taxon>
        <taxon>Phaseoleae</taxon>
        <taxon>Flemingia</taxon>
    </lineage>
</organism>
<feature type="region of interest" description="Disordered" evidence="1">
    <location>
        <begin position="165"/>
        <end position="237"/>
    </location>
</feature>
<feature type="compositionally biased region" description="Basic and acidic residues" evidence="1">
    <location>
        <begin position="134"/>
        <end position="148"/>
    </location>
</feature>
<reference evidence="2 3" key="1">
    <citation type="submission" date="2024-08" db="EMBL/GenBank/DDBJ databases">
        <title>Insights into the chromosomal genome structure of Flemingia macrophylla.</title>
        <authorList>
            <person name="Ding Y."/>
            <person name="Zhao Y."/>
            <person name="Bi W."/>
            <person name="Wu M."/>
            <person name="Zhao G."/>
            <person name="Gong Y."/>
            <person name="Li W."/>
            <person name="Zhang P."/>
        </authorList>
    </citation>
    <scope>NUCLEOTIDE SEQUENCE [LARGE SCALE GENOMIC DNA]</scope>
    <source>
        <strain evidence="2">DYQJB</strain>
        <tissue evidence="2">Leaf</tissue>
    </source>
</reference>
<keyword evidence="3" id="KW-1185">Reference proteome</keyword>